<gene>
    <name evidence="1" type="ORF">PPSC2_28015</name>
</gene>
<geneLocation type="plasmid" evidence="1 2">
    <name>pSC2</name>
</geneLocation>
<reference evidence="1 2" key="1">
    <citation type="journal article" date="2011" name="J. Bacteriol.">
        <title>Complete genome sequence of Paenibacillus polymyxa SC2, a strain of plant growth-promoting Rhizobacterium with broad-spectrum antimicrobial activity.</title>
        <authorList>
            <person name="Ma M."/>
            <person name="Wang C."/>
            <person name="Ding Y."/>
            <person name="Li L."/>
            <person name="Shen D."/>
            <person name="Jiang X."/>
            <person name="Guan D."/>
            <person name="Cao F."/>
            <person name="Chen H."/>
            <person name="Feng R."/>
            <person name="Wang X."/>
            <person name="Ge Y."/>
            <person name="Yao L."/>
            <person name="Bing X."/>
            <person name="Yang X."/>
            <person name="Li J."/>
            <person name="Du B."/>
        </authorList>
    </citation>
    <scope>NUCLEOTIDE SEQUENCE [LARGE SCALE GENOMIC DNA]</scope>
    <source>
        <strain evidence="1 2">SC2</strain>
        <plasmid evidence="2">pSC2</plasmid>
    </source>
</reference>
<dbReference type="HOGENOM" id="CLU_2013028_0_0_9"/>
<dbReference type="RefSeq" id="WP_013385822.1">
    <property type="nucleotide sequence ID" value="NC_014628.2"/>
</dbReference>
<proteinExistence type="predicted"/>
<protein>
    <submittedName>
        <fullName evidence="1">Uncharacterized protein</fullName>
    </submittedName>
</protein>
<dbReference type="KEGG" id="ppm:PPSC2_28015"/>
<dbReference type="PATRIC" id="fig|886882.15.peg.5938"/>
<sequence length="123" mass="14524">MKQNVIRMTQLKNEDRMLLLALDNLVLERHLTRISLKEALETFPGNEVEEFLMQMVMMGTEVEVDLMCIKSKMQKRLEAELDKYFVEKTIEIREARLELAKELDALKTEIFLQNLWGKHTGVR</sequence>
<dbReference type="AlphaFoldDB" id="E3EK81"/>
<keyword evidence="1" id="KW-0614">Plasmid</keyword>
<evidence type="ECO:0000313" key="2">
    <source>
        <dbReference type="Proteomes" id="UP000006868"/>
    </source>
</evidence>
<organism evidence="1 2">
    <name type="scientific">Paenibacillus polymyxa (strain SC2)</name>
    <name type="common">Bacillus polymyxa</name>
    <dbReference type="NCBI Taxonomy" id="886882"/>
    <lineage>
        <taxon>Bacteria</taxon>
        <taxon>Bacillati</taxon>
        <taxon>Bacillota</taxon>
        <taxon>Bacilli</taxon>
        <taxon>Bacillales</taxon>
        <taxon>Paenibacillaceae</taxon>
        <taxon>Paenibacillus</taxon>
    </lineage>
</organism>
<dbReference type="Proteomes" id="UP000006868">
    <property type="component" value="Plasmid pSC2"/>
</dbReference>
<name>E3EK81_PAEPS</name>
<dbReference type="EMBL" id="CP002214">
    <property type="protein sequence ID" value="ADO59408.1"/>
    <property type="molecule type" value="Genomic_DNA"/>
</dbReference>
<accession>E3EK81</accession>
<evidence type="ECO:0000313" key="1">
    <source>
        <dbReference type="EMBL" id="ADO59408.1"/>
    </source>
</evidence>